<organism evidence="3 4">
    <name type="scientific">Paenacidovorax caeni</name>
    <dbReference type="NCBI Taxonomy" id="343013"/>
    <lineage>
        <taxon>Bacteria</taxon>
        <taxon>Pseudomonadati</taxon>
        <taxon>Pseudomonadota</taxon>
        <taxon>Betaproteobacteria</taxon>
        <taxon>Burkholderiales</taxon>
        <taxon>Comamonadaceae</taxon>
        <taxon>Paenacidovorax</taxon>
    </lineage>
</organism>
<dbReference type="STRING" id="343013.SAMN04489707_100293"/>
<reference evidence="3 4" key="1">
    <citation type="submission" date="2016-10" db="EMBL/GenBank/DDBJ databases">
        <authorList>
            <person name="de Groot N.N."/>
        </authorList>
    </citation>
    <scope>NUCLEOTIDE SEQUENCE [LARGE SCALE GENOMIC DNA]</scope>
    <source>
        <strain evidence="3 4">R-24608</strain>
    </source>
</reference>
<dbReference type="Proteomes" id="UP000183656">
    <property type="component" value="Unassembled WGS sequence"/>
</dbReference>
<dbReference type="PROSITE" id="PS00383">
    <property type="entry name" value="TYR_PHOSPHATASE_1"/>
    <property type="match status" value="1"/>
</dbReference>
<dbReference type="EMBL" id="FPBX01000002">
    <property type="protein sequence ID" value="SFU36138.1"/>
    <property type="molecule type" value="Genomic_DNA"/>
</dbReference>
<dbReference type="OrthoDB" id="1188001at2"/>
<dbReference type="AlphaFoldDB" id="A0A1I7FJ11"/>
<evidence type="ECO:0000259" key="2">
    <source>
        <dbReference type="PROSITE" id="PS50056"/>
    </source>
</evidence>
<dbReference type="Pfam" id="PF13350">
    <property type="entry name" value="Y_phosphatase3"/>
    <property type="match status" value="1"/>
</dbReference>
<proteinExistence type="inferred from homology"/>
<dbReference type="GO" id="GO:0004721">
    <property type="term" value="F:phosphoprotein phosphatase activity"/>
    <property type="evidence" value="ECO:0007669"/>
    <property type="project" value="InterPro"/>
</dbReference>
<protein>
    <submittedName>
        <fullName evidence="3">Protein-tyrosine phosphatase</fullName>
    </submittedName>
</protein>
<dbReference type="PANTHER" id="PTHR31126">
    <property type="entry name" value="TYROSINE-PROTEIN PHOSPHATASE"/>
    <property type="match status" value="1"/>
</dbReference>
<feature type="domain" description="Tyrosine specific protein phosphatases" evidence="2">
    <location>
        <begin position="140"/>
        <end position="176"/>
    </location>
</feature>
<dbReference type="InterPro" id="IPR016130">
    <property type="entry name" value="Tyr_Pase_AS"/>
</dbReference>
<dbReference type="PANTHER" id="PTHR31126:SF1">
    <property type="entry name" value="TYROSINE SPECIFIC PROTEIN PHOSPHATASES DOMAIN-CONTAINING PROTEIN"/>
    <property type="match status" value="1"/>
</dbReference>
<dbReference type="InterPro" id="IPR026893">
    <property type="entry name" value="Tyr/Ser_Pase_IphP-type"/>
</dbReference>
<dbReference type="RefSeq" id="WP_054255189.1">
    <property type="nucleotide sequence ID" value="NZ_CYIG01000005.1"/>
</dbReference>
<dbReference type="InterPro" id="IPR029021">
    <property type="entry name" value="Prot-tyrosine_phosphatase-like"/>
</dbReference>
<comment type="similarity">
    <text evidence="1">Belongs to the protein-tyrosine phosphatase family.</text>
</comment>
<evidence type="ECO:0000313" key="4">
    <source>
        <dbReference type="Proteomes" id="UP000183656"/>
    </source>
</evidence>
<dbReference type="PROSITE" id="PS50056">
    <property type="entry name" value="TYR_PHOSPHATASE_2"/>
    <property type="match status" value="1"/>
</dbReference>
<name>A0A1I7FJ11_9BURK</name>
<evidence type="ECO:0000256" key="1">
    <source>
        <dbReference type="ARBA" id="ARBA00009580"/>
    </source>
</evidence>
<dbReference type="SUPFAM" id="SSF52799">
    <property type="entry name" value="(Phosphotyrosine protein) phosphatases II"/>
    <property type="match status" value="1"/>
</dbReference>
<keyword evidence="4" id="KW-1185">Reference proteome</keyword>
<gene>
    <name evidence="3" type="ORF">SAMN04489707_100293</name>
</gene>
<dbReference type="InterPro" id="IPR000387">
    <property type="entry name" value="Tyr_Pase_dom"/>
</dbReference>
<accession>A0A1I7FJ11</accession>
<dbReference type="Gene3D" id="3.90.190.10">
    <property type="entry name" value="Protein tyrosine phosphatase superfamily"/>
    <property type="match status" value="1"/>
</dbReference>
<sequence length="262" mass="28705">MPHTPLPPLTDLADATAPARSVPLAGASNFRDLGGYQGRDGRTVKWRRLFRSDHLAALTPQDQDTLARLGVARSIDFRGQAESAAHAYRLPGVDYRHLVIEPTVIQRALELQRAGQHLTAQDAVALMQATYRGFVRESAPRFAELFRLLLDAQDAPLVFHCTAGKDRTGFAAALILHALGVPRAVVMHDYLLTNTLYRRPAGLGGHAPDEVLAVLWRVQEDFLEAALHLVDGEYGGMDTYLADVLGVDAAAQRELAARYLQP</sequence>
<evidence type="ECO:0000313" key="3">
    <source>
        <dbReference type="EMBL" id="SFU36138.1"/>
    </source>
</evidence>